<gene>
    <name evidence="2" type="ORF">CLOBOL_02097</name>
</gene>
<reference evidence="2 3" key="1">
    <citation type="submission" date="2007-08" db="EMBL/GenBank/DDBJ databases">
        <authorList>
            <person name="Fulton L."/>
            <person name="Clifton S."/>
            <person name="Fulton B."/>
            <person name="Xu J."/>
            <person name="Minx P."/>
            <person name="Pepin K.H."/>
            <person name="Johnson M."/>
            <person name="Thiruvilangam P."/>
            <person name="Bhonagiri V."/>
            <person name="Nash W.E."/>
            <person name="Mardis E.R."/>
            <person name="Wilson R.K."/>
        </authorList>
    </citation>
    <scope>NUCLEOTIDE SEQUENCE [LARGE SCALE GENOMIC DNA]</scope>
    <source>
        <strain evidence="3">ATCC BAA-613 / DSM 15670 / CCUG 46953 / JCM 12243 / WAL 16351</strain>
    </source>
</reference>
<accession>A8RN47</accession>
<sequence>MTGRKYHHRLPRSWRDGPATGHFQNRKNRSAPSIWSD</sequence>
<dbReference type="AlphaFoldDB" id="A8RN47"/>
<name>A8RN47_ENTBW</name>
<dbReference type="PaxDb" id="411902-CLOBOL_02097"/>
<protein>
    <submittedName>
        <fullName evidence="2">Uncharacterized protein</fullName>
    </submittedName>
</protein>
<evidence type="ECO:0000313" key="3">
    <source>
        <dbReference type="Proteomes" id="UP000005396"/>
    </source>
</evidence>
<dbReference type="HOGENOM" id="CLU_3342179_0_0_9"/>
<evidence type="ECO:0000313" key="2">
    <source>
        <dbReference type="EMBL" id="EDP17520.1"/>
    </source>
</evidence>
<feature type="region of interest" description="Disordered" evidence="1">
    <location>
        <begin position="1"/>
        <end position="37"/>
    </location>
</feature>
<dbReference type="Proteomes" id="UP000005396">
    <property type="component" value="Unassembled WGS sequence"/>
</dbReference>
<dbReference type="EMBL" id="ABCC02000022">
    <property type="protein sequence ID" value="EDP17520.1"/>
    <property type="molecule type" value="Genomic_DNA"/>
</dbReference>
<evidence type="ECO:0000256" key="1">
    <source>
        <dbReference type="SAM" id="MobiDB-lite"/>
    </source>
</evidence>
<organism evidence="2 3">
    <name type="scientific">Enterocloster bolteae (strain ATCC BAA-613 / DSM 15670 / CCUG 46953 / JCM 12243 / WAL 16351)</name>
    <name type="common">Clostridium bolteae</name>
    <dbReference type="NCBI Taxonomy" id="411902"/>
    <lineage>
        <taxon>Bacteria</taxon>
        <taxon>Bacillati</taxon>
        <taxon>Bacillota</taxon>
        <taxon>Clostridia</taxon>
        <taxon>Lachnospirales</taxon>
        <taxon>Lachnospiraceae</taxon>
        <taxon>Enterocloster</taxon>
    </lineage>
</organism>
<comment type="caution">
    <text evidence="2">The sequence shown here is derived from an EMBL/GenBank/DDBJ whole genome shotgun (WGS) entry which is preliminary data.</text>
</comment>
<proteinExistence type="predicted"/>
<reference evidence="2 3" key="2">
    <citation type="submission" date="2007-09" db="EMBL/GenBank/DDBJ databases">
        <title>Draft genome sequence of Clostridium bolteae (ATCC BAA-613).</title>
        <authorList>
            <person name="Sudarsanam P."/>
            <person name="Ley R."/>
            <person name="Guruge J."/>
            <person name="Turnbaugh P.J."/>
            <person name="Mahowald M."/>
            <person name="Liep D."/>
            <person name="Gordon J."/>
        </authorList>
    </citation>
    <scope>NUCLEOTIDE SEQUENCE [LARGE SCALE GENOMIC DNA]</scope>
    <source>
        <strain evidence="3">ATCC BAA-613 / DSM 15670 / CCUG 46953 / JCM 12243 / WAL 16351</strain>
    </source>
</reference>
<feature type="compositionally biased region" description="Basic residues" evidence="1">
    <location>
        <begin position="1"/>
        <end position="12"/>
    </location>
</feature>